<comment type="subcellular location">
    <subcellularLocation>
        <location evidence="1">Membrane</location>
        <topology evidence="1">Single-pass membrane protein</topology>
    </subcellularLocation>
</comment>
<dbReference type="GO" id="GO:0006508">
    <property type="term" value="P:proteolysis"/>
    <property type="evidence" value="ECO:0007669"/>
    <property type="project" value="UniProtKB-KW"/>
</dbReference>
<dbReference type="AlphaFoldDB" id="A0A840A1I7"/>
<reference evidence="8 9" key="1">
    <citation type="submission" date="2020-08" db="EMBL/GenBank/DDBJ databases">
        <title>Genomic Encyclopedia of Type Strains, Phase IV (KMG-IV): sequencing the most valuable type-strain genomes for metagenomic binning, comparative biology and taxonomic classification.</title>
        <authorList>
            <person name="Goeker M."/>
        </authorList>
    </citation>
    <scope>NUCLEOTIDE SEQUENCE [LARGE SCALE GENOMIC DNA]</scope>
    <source>
        <strain evidence="8 9">DSM 21793</strain>
    </source>
</reference>
<evidence type="ECO:0000256" key="1">
    <source>
        <dbReference type="ARBA" id="ARBA00004167"/>
    </source>
</evidence>
<dbReference type="SUPFAM" id="SSF117892">
    <property type="entry name" value="Band 7/SPFH domain"/>
    <property type="match status" value="1"/>
</dbReference>
<dbReference type="InterPro" id="IPR036013">
    <property type="entry name" value="Band_7/SPFH_dom_sf"/>
</dbReference>
<comment type="similarity">
    <text evidence="2 6">Belongs to the band 7/mec-2 family. HflC subfamily.</text>
</comment>
<organism evidence="8 9">
    <name type="scientific">Phenylobacterium haematophilum</name>
    <dbReference type="NCBI Taxonomy" id="98513"/>
    <lineage>
        <taxon>Bacteria</taxon>
        <taxon>Pseudomonadati</taxon>
        <taxon>Pseudomonadota</taxon>
        <taxon>Alphaproteobacteria</taxon>
        <taxon>Caulobacterales</taxon>
        <taxon>Caulobacteraceae</taxon>
        <taxon>Phenylobacterium</taxon>
    </lineage>
</organism>
<sequence length="296" mass="33046">MNRSLPILGILLAGALIVLSQTFFIVDQRKQAVIVRLGEPVRVINAPGDPDPGLKMKVPFVENVVQFDKRNLAIEAAQEEITASDQQRLVVDAFVRYRISNPLLYYRTLRDEQTASDRIERLVNSSLRQVLGTATSTEIISGRREALLAQTKKDVVARAAASRLGIQIIDIRIKRADYPPQIQESVFRRMQTSRQQEAARIRAQGEQEKREIIAGADKEVAITLATAREQAETTRGAGDAVRTRLFAQSFGKDPAFASFYRSMQAYEASLGQGDTTMVLSPDSAFFKYFERGPNAR</sequence>
<evidence type="ECO:0000259" key="7">
    <source>
        <dbReference type="SMART" id="SM00244"/>
    </source>
</evidence>
<dbReference type="PIRSF" id="PIRSF005651">
    <property type="entry name" value="HflC"/>
    <property type="match status" value="1"/>
</dbReference>
<dbReference type="Pfam" id="PF01145">
    <property type="entry name" value="Band_7"/>
    <property type="match status" value="1"/>
</dbReference>
<accession>A0A840A1I7</accession>
<keyword evidence="9" id="KW-1185">Reference proteome</keyword>
<dbReference type="Gene3D" id="3.30.479.30">
    <property type="entry name" value="Band 7 domain"/>
    <property type="match status" value="1"/>
</dbReference>
<evidence type="ECO:0000313" key="8">
    <source>
        <dbReference type="EMBL" id="MBB3891859.1"/>
    </source>
</evidence>
<evidence type="ECO:0000256" key="3">
    <source>
        <dbReference type="ARBA" id="ARBA00022692"/>
    </source>
</evidence>
<protein>
    <recommendedName>
        <fullName evidence="6">Protein HflC</fullName>
    </recommendedName>
</protein>
<evidence type="ECO:0000313" key="9">
    <source>
        <dbReference type="Proteomes" id="UP000530564"/>
    </source>
</evidence>
<keyword evidence="3" id="KW-0812">Transmembrane</keyword>
<evidence type="ECO:0000256" key="6">
    <source>
        <dbReference type="PIRNR" id="PIRNR005651"/>
    </source>
</evidence>
<evidence type="ECO:0000256" key="5">
    <source>
        <dbReference type="ARBA" id="ARBA00023136"/>
    </source>
</evidence>
<name>A0A840A1I7_9CAUL</name>
<dbReference type="Proteomes" id="UP000530564">
    <property type="component" value="Unassembled WGS sequence"/>
</dbReference>
<comment type="caution">
    <text evidence="8">The sequence shown here is derived from an EMBL/GenBank/DDBJ whole genome shotgun (WGS) entry which is preliminary data.</text>
</comment>
<evidence type="ECO:0000256" key="4">
    <source>
        <dbReference type="ARBA" id="ARBA00022989"/>
    </source>
</evidence>
<dbReference type="EMBL" id="JACIDK010000003">
    <property type="protein sequence ID" value="MBB3891859.1"/>
    <property type="molecule type" value="Genomic_DNA"/>
</dbReference>
<dbReference type="CDD" id="cd03405">
    <property type="entry name" value="SPFH_HflC"/>
    <property type="match status" value="1"/>
</dbReference>
<evidence type="ECO:0000256" key="2">
    <source>
        <dbReference type="ARBA" id="ARBA00007862"/>
    </source>
</evidence>
<keyword evidence="4" id="KW-1133">Transmembrane helix</keyword>
<keyword evidence="8" id="KW-0378">Hydrolase</keyword>
<gene>
    <name evidence="8" type="ORF">GGQ61_002587</name>
</gene>
<dbReference type="SMART" id="SM00244">
    <property type="entry name" value="PHB"/>
    <property type="match status" value="1"/>
</dbReference>
<comment type="function">
    <text evidence="6">HflC and HflK could regulate a protease.</text>
</comment>
<dbReference type="PANTHER" id="PTHR42911:SF1">
    <property type="entry name" value="MODULATOR OF FTSH PROTEASE HFLC"/>
    <property type="match status" value="1"/>
</dbReference>
<dbReference type="GO" id="GO:0008233">
    <property type="term" value="F:peptidase activity"/>
    <property type="evidence" value="ECO:0007669"/>
    <property type="project" value="UniProtKB-KW"/>
</dbReference>
<dbReference type="GO" id="GO:0016020">
    <property type="term" value="C:membrane"/>
    <property type="evidence" value="ECO:0007669"/>
    <property type="project" value="UniProtKB-SubCell"/>
</dbReference>
<dbReference type="PANTHER" id="PTHR42911">
    <property type="entry name" value="MODULATOR OF FTSH PROTEASE HFLC"/>
    <property type="match status" value="1"/>
</dbReference>
<proteinExistence type="inferred from homology"/>
<dbReference type="InterPro" id="IPR010200">
    <property type="entry name" value="HflC"/>
</dbReference>
<keyword evidence="8" id="KW-0645">Protease</keyword>
<feature type="domain" description="Band 7" evidence="7">
    <location>
        <begin position="21"/>
        <end position="190"/>
    </location>
</feature>
<keyword evidence="5" id="KW-0472">Membrane</keyword>
<dbReference type="InterPro" id="IPR001107">
    <property type="entry name" value="Band_7"/>
</dbReference>
<dbReference type="RefSeq" id="WP_183773355.1">
    <property type="nucleotide sequence ID" value="NZ_JACIDK010000003.1"/>
</dbReference>